<dbReference type="OrthoDB" id="10264738at2759"/>
<accession>A0A813H7Y1</accession>
<proteinExistence type="predicted"/>
<feature type="region of interest" description="Disordered" evidence="1">
    <location>
        <begin position="1"/>
        <end position="31"/>
    </location>
</feature>
<dbReference type="EMBL" id="CAJNNV010030838">
    <property type="protein sequence ID" value="CAE8633760.1"/>
    <property type="molecule type" value="Genomic_DNA"/>
</dbReference>
<dbReference type="SMART" id="SM00332">
    <property type="entry name" value="PP2Cc"/>
    <property type="match status" value="1"/>
</dbReference>
<gene>
    <name evidence="3" type="ORF">PGLA1383_LOCUS49527</name>
</gene>
<dbReference type="PROSITE" id="PS51746">
    <property type="entry name" value="PPM_2"/>
    <property type="match status" value="1"/>
</dbReference>
<organism evidence="3 4">
    <name type="scientific">Polarella glacialis</name>
    <name type="common">Dinoflagellate</name>
    <dbReference type="NCBI Taxonomy" id="89957"/>
    <lineage>
        <taxon>Eukaryota</taxon>
        <taxon>Sar</taxon>
        <taxon>Alveolata</taxon>
        <taxon>Dinophyceae</taxon>
        <taxon>Suessiales</taxon>
        <taxon>Suessiaceae</taxon>
        <taxon>Polarella</taxon>
    </lineage>
</organism>
<dbReference type="Proteomes" id="UP000654075">
    <property type="component" value="Unassembled WGS sequence"/>
</dbReference>
<name>A0A813H7Y1_POLGL</name>
<dbReference type="GO" id="GO:0004722">
    <property type="term" value="F:protein serine/threonine phosphatase activity"/>
    <property type="evidence" value="ECO:0007669"/>
    <property type="project" value="InterPro"/>
</dbReference>
<dbReference type="PANTHER" id="PTHR13832">
    <property type="entry name" value="PROTEIN PHOSPHATASE 2C"/>
    <property type="match status" value="1"/>
</dbReference>
<evidence type="ECO:0000256" key="1">
    <source>
        <dbReference type="SAM" id="MobiDB-lite"/>
    </source>
</evidence>
<evidence type="ECO:0000259" key="2">
    <source>
        <dbReference type="PROSITE" id="PS51746"/>
    </source>
</evidence>
<dbReference type="InterPro" id="IPR036457">
    <property type="entry name" value="PPM-type-like_dom_sf"/>
</dbReference>
<keyword evidence="4" id="KW-1185">Reference proteome</keyword>
<dbReference type="Gene3D" id="3.60.40.10">
    <property type="entry name" value="PPM-type phosphatase domain"/>
    <property type="match status" value="1"/>
</dbReference>
<dbReference type="AlphaFoldDB" id="A0A813H7Y1"/>
<dbReference type="CDD" id="cd00143">
    <property type="entry name" value="PP2Cc"/>
    <property type="match status" value="1"/>
</dbReference>
<dbReference type="InterPro" id="IPR001932">
    <property type="entry name" value="PPM-type_phosphatase-like_dom"/>
</dbReference>
<feature type="domain" description="PPM-type phosphatase" evidence="2">
    <location>
        <begin position="38"/>
        <end position="333"/>
    </location>
</feature>
<dbReference type="Pfam" id="PF00481">
    <property type="entry name" value="PP2C"/>
    <property type="match status" value="1"/>
</dbReference>
<reference evidence="3" key="1">
    <citation type="submission" date="2021-02" db="EMBL/GenBank/DDBJ databases">
        <authorList>
            <person name="Dougan E. K."/>
            <person name="Rhodes N."/>
            <person name="Thang M."/>
            <person name="Chan C."/>
        </authorList>
    </citation>
    <scope>NUCLEOTIDE SEQUENCE</scope>
</reference>
<comment type="caution">
    <text evidence="3">The sequence shown here is derived from an EMBL/GenBank/DDBJ whole genome shotgun (WGS) entry which is preliminary data.</text>
</comment>
<dbReference type="SUPFAM" id="SSF81606">
    <property type="entry name" value="PP2C-like"/>
    <property type="match status" value="1"/>
</dbReference>
<sequence length="393" mass="42256">MGVSLGGRWGLMGQSAGGPSPVTVKESGNETATSKPLSWGYSCMQGWRYRMEDAHFALESLDDKGWADTAAFGVMDGHGGREVAFFCAQFLPSEIARGSSADVPTTLVRAFHRMDELLLQSDQQDLLRSFTGDSRDGGSGPPLADPNRVGCTAVVCLVRPDVIIVGNAGDSRAVLSRRGLAVPLSEDHKPNLPGERERIRKAGGSIERQEFGPIVQYRVNGNLNLSRSIGDLNYKKNPSLQASEQTICSTPDVSTFLRQDEDEFLLIACDGIWEILSSQDAVDFVNARLPKHLESGQPLSWILEDLLDHCLSPDLNATSGLGGDNMTAMLVLLEKGVAAEAGRAEKQSRKEPIGGQPIRSLNCRSGDQDGIEDQAFGAAGFCSCGPTNSRQSM</sequence>
<evidence type="ECO:0000313" key="3">
    <source>
        <dbReference type="EMBL" id="CAE8633760.1"/>
    </source>
</evidence>
<feature type="compositionally biased region" description="Gly residues" evidence="1">
    <location>
        <begin position="1"/>
        <end position="10"/>
    </location>
</feature>
<evidence type="ECO:0000313" key="4">
    <source>
        <dbReference type="Proteomes" id="UP000654075"/>
    </source>
</evidence>
<dbReference type="OMA" id="MQGYRMT"/>
<protein>
    <recommendedName>
        <fullName evidence="2">PPM-type phosphatase domain-containing protein</fullName>
    </recommendedName>
</protein>
<dbReference type="InterPro" id="IPR015655">
    <property type="entry name" value="PP2C"/>
</dbReference>
<dbReference type="PANTHER" id="PTHR13832:SF840">
    <property type="entry name" value="PROTEIN PHOSPHATASE 2C 60-RELATED"/>
    <property type="match status" value="1"/>
</dbReference>